<dbReference type="InterPro" id="IPR004358">
    <property type="entry name" value="Sig_transdc_His_kin-like_C"/>
</dbReference>
<keyword evidence="10" id="KW-1185">Reference proteome</keyword>
<evidence type="ECO:0000256" key="2">
    <source>
        <dbReference type="ARBA" id="ARBA00012438"/>
    </source>
</evidence>
<dbReference type="SUPFAM" id="SSF47384">
    <property type="entry name" value="Homodimeric domain of signal transducing histidine kinase"/>
    <property type="match status" value="1"/>
</dbReference>
<dbReference type="InterPro" id="IPR007891">
    <property type="entry name" value="CHASE3"/>
</dbReference>
<dbReference type="InterPro" id="IPR005467">
    <property type="entry name" value="His_kinase_dom"/>
</dbReference>
<dbReference type="RefSeq" id="WP_131475457.1">
    <property type="nucleotide sequence ID" value="NZ_SJPE01000004.1"/>
</dbReference>
<evidence type="ECO:0000259" key="8">
    <source>
        <dbReference type="PROSITE" id="PS50113"/>
    </source>
</evidence>
<feature type="transmembrane region" description="Helical" evidence="6">
    <location>
        <begin position="188"/>
        <end position="208"/>
    </location>
</feature>
<dbReference type="InterPro" id="IPR052162">
    <property type="entry name" value="Sensor_kinase/Photoreceptor"/>
</dbReference>
<dbReference type="SUPFAM" id="SSF55874">
    <property type="entry name" value="ATPase domain of HSP90 chaperone/DNA topoisomerase II/histidine kinase"/>
    <property type="match status" value="1"/>
</dbReference>
<dbReference type="SUPFAM" id="SSF55785">
    <property type="entry name" value="PYP-like sensor domain (PAS domain)"/>
    <property type="match status" value="1"/>
</dbReference>
<dbReference type="EMBL" id="SJPE01000004">
    <property type="protein sequence ID" value="TBX70061.1"/>
    <property type="molecule type" value="Genomic_DNA"/>
</dbReference>
<dbReference type="GO" id="GO:0000155">
    <property type="term" value="F:phosphorelay sensor kinase activity"/>
    <property type="evidence" value="ECO:0007669"/>
    <property type="project" value="InterPro"/>
</dbReference>
<dbReference type="PANTHER" id="PTHR43304:SF1">
    <property type="entry name" value="PAC DOMAIN-CONTAINING PROTEIN"/>
    <property type="match status" value="1"/>
</dbReference>
<reference evidence="9 10" key="1">
    <citation type="submission" date="2019-02" db="EMBL/GenBank/DDBJ databases">
        <title>Flavobacterium sp. RD-2-33 isolated from forest soil.</title>
        <authorList>
            <person name="Chaudhary D.K."/>
        </authorList>
    </citation>
    <scope>NUCLEOTIDE SEQUENCE [LARGE SCALE GENOMIC DNA]</scope>
    <source>
        <strain evidence="9 10">RD-2-33</strain>
    </source>
</reference>
<dbReference type="Gene3D" id="2.10.70.100">
    <property type="match status" value="1"/>
</dbReference>
<evidence type="ECO:0000256" key="1">
    <source>
        <dbReference type="ARBA" id="ARBA00000085"/>
    </source>
</evidence>
<dbReference type="PRINTS" id="PR00344">
    <property type="entry name" value="BCTRLSENSOR"/>
</dbReference>
<dbReference type="PROSITE" id="PS50113">
    <property type="entry name" value="PAC"/>
    <property type="match status" value="1"/>
</dbReference>
<protein>
    <recommendedName>
        <fullName evidence="2">histidine kinase</fullName>
        <ecNumber evidence="2">2.7.13.3</ecNumber>
    </recommendedName>
</protein>
<keyword evidence="6" id="KW-0812">Transmembrane</keyword>
<dbReference type="Gene3D" id="1.10.287.130">
    <property type="match status" value="1"/>
</dbReference>
<keyword evidence="6" id="KW-1133">Transmembrane helix</keyword>
<evidence type="ECO:0000256" key="4">
    <source>
        <dbReference type="ARBA" id="ARBA00022679"/>
    </source>
</evidence>
<dbReference type="InterPro" id="IPR036097">
    <property type="entry name" value="HisK_dim/P_sf"/>
</dbReference>
<comment type="caution">
    <text evidence="9">The sequence shown here is derived from an EMBL/GenBank/DDBJ whole genome shotgun (WGS) entry which is preliminary data.</text>
</comment>
<dbReference type="InterPro" id="IPR035965">
    <property type="entry name" value="PAS-like_dom_sf"/>
</dbReference>
<dbReference type="Gene3D" id="3.30.565.10">
    <property type="entry name" value="Histidine kinase-like ATPase, C-terminal domain"/>
    <property type="match status" value="1"/>
</dbReference>
<name>A0A4Q9Z7K8_9FLAO</name>
<sequence>MKLNSFYKSPIFLKSIFVVSIFAIFFISAITFKHINLLNDSSKRVKHSYDVNLELERLFSYLKDSETGQRGFLITKDSTFLVPYINAKKKIDRSFSIVKGYTKNDPVQEDNLRKLQFYINKRQNYLSIALHLSLKKPLNDPELKRKLLIGKKTMDSVRSQINYMIALEKKALKGRDKRYKDTIKVTPVFIYVTLLITLLLISISYIRINRDLEKMQLSNNRLKLMNESSSLAEIVGSFGSWQLNIARNEYSFSDNIYRLLGCEPQSFENGQNDFLKYVHPEDVALFDSLNTNDLENDTLPPFTYRVIRKDKQLRYFRTTGRIVTNRSGDTILIGTTSDVTDEVLASLSLEQQNIELEASNKELLAFNYVASHDLQEPLRKIQTFISRLSEKESDHLSDNGKEYIARIHASADRMRILIDDLLQYSRANKTEKVFEKVNLNDLLENAKFDLAQSIEEKEAIIKSDTLPTMTVIPFQIQQLFINLIGNSLKYSREKVKPKIKISYQKVTAADEELIPKNTKEKYCKITFEDNGIGFEQEYAEKIFILFNRLHNKNEYAGTGIGLAICKKIVENHRGYIFAEGKPNKGAIFTIYLSEDC</sequence>
<evidence type="ECO:0000256" key="6">
    <source>
        <dbReference type="SAM" id="Phobius"/>
    </source>
</evidence>
<evidence type="ECO:0000256" key="5">
    <source>
        <dbReference type="ARBA" id="ARBA00022777"/>
    </source>
</evidence>
<dbReference type="Gene3D" id="3.30.450.20">
    <property type="entry name" value="PAS domain"/>
    <property type="match status" value="1"/>
</dbReference>
<gene>
    <name evidence="9" type="ORF">EZL74_04770</name>
</gene>
<dbReference type="SMART" id="SM00388">
    <property type="entry name" value="HisKA"/>
    <property type="match status" value="1"/>
</dbReference>
<dbReference type="PROSITE" id="PS50109">
    <property type="entry name" value="HIS_KIN"/>
    <property type="match status" value="1"/>
</dbReference>
<feature type="transmembrane region" description="Helical" evidence="6">
    <location>
        <begin position="12"/>
        <end position="32"/>
    </location>
</feature>
<dbReference type="InterPro" id="IPR003594">
    <property type="entry name" value="HATPase_dom"/>
</dbReference>
<evidence type="ECO:0000259" key="7">
    <source>
        <dbReference type="PROSITE" id="PS50109"/>
    </source>
</evidence>
<dbReference type="SMART" id="SM00387">
    <property type="entry name" value="HATPase_c"/>
    <property type="match status" value="1"/>
</dbReference>
<proteinExistence type="predicted"/>
<dbReference type="Pfam" id="PF02518">
    <property type="entry name" value="HATPase_c"/>
    <property type="match status" value="1"/>
</dbReference>
<dbReference type="InterPro" id="IPR000700">
    <property type="entry name" value="PAS-assoc_C"/>
</dbReference>
<dbReference type="Proteomes" id="UP000293300">
    <property type="component" value="Unassembled WGS sequence"/>
</dbReference>
<dbReference type="InterPro" id="IPR000014">
    <property type="entry name" value="PAS"/>
</dbReference>
<evidence type="ECO:0000313" key="9">
    <source>
        <dbReference type="EMBL" id="TBX70061.1"/>
    </source>
</evidence>
<dbReference type="OrthoDB" id="9124519at2"/>
<dbReference type="CDD" id="cd19410">
    <property type="entry name" value="HK9-like_sensor"/>
    <property type="match status" value="1"/>
</dbReference>
<dbReference type="Pfam" id="PF05227">
    <property type="entry name" value="CHASE3"/>
    <property type="match status" value="1"/>
</dbReference>
<feature type="domain" description="PAC" evidence="8">
    <location>
        <begin position="300"/>
        <end position="351"/>
    </location>
</feature>
<dbReference type="Pfam" id="PF08447">
    <property type="entry name" value="PAS_3"/>
    <property type="match status" value="1"/>
</dbReference>
<dbReference type="InterPro" id="IPR036890">
    <property type="entry name" value="HATPase_C_sf"/>
</dbReference>
<dbReference type="InterPro" id="IPR013655">
    <property type="entry name" value="PAS_fold_3"/>
</dbReference>
<organism evidence="9 10">
    <name type="scientific">Flavobacterium silvisoli</name>
    <dbReference type="NCBI Taxonomy" id="2529433"/>
    <lineage>
        <taxon>Bacteria</taxon>
        <taxon>Pseudomonadati</taxon>
        <taxon>Bacteroidota</taxon>
        <taxon>Flavobacteriia</taxon>
        <taxon>Flavobacteriales</taxon>
        <taxon>Flavobacteriaceae</taxon>
        <taxon>Flavobacterium</taxon>
    </lineage>
</organism>
<feature type="domain" description="Histidine kinase" evidence="7">
    <location>
        <begin position="369"/>
        <end position="596"/>
    </location>
</feature>
<keyword evidence="4" id="KW-0808">Transferase</keyword>
<dbReference type="EC" id="2.7.13.3" evidence="2"/>
<dbReference type="PANTHER" id="PTHR43304">
    <property type="entry name" value="PHYTOCHROME-LIKE PROTEIN CPH1"/>
    <property type="match status" value="1"/>
</dbReference>
<evidence type="ECO:0000256" key="3">
    <source>
        <dbReference type="ARBA" id="ARBA00022553"/>
    </source>
</evidence>
<dbReference type="CDD" id="cd00130">
    <property type="entry name" value="PAS"/>
    <property type="match status" value="1"/>
</dbReference>
<dbReference type="InterPro" id="IPR003661">
    <property type="entry name" value="HisK_dim/P_dom"/>
</dbReference>
<dbReference type="CDD" id="cd00082">
    <property type="entry name" value="HisKA"/>
    <property type="match status" value="1"/>
</dbReference>
<dbReference type="Pfam" id="PF00512">
    <property type="entry name" value="HisKA"/>
    <property type="match status" value="1"/>
</dbReference>
<keyword evidence="5 9" id="KW-0418">Kinase</keyword>
<comment type="catalytic activity">
    <reaction evidence="1">
        <text>ATP + protein L-histidine = ADP + protein N-phospho-L-histidine.</text>
        <dbReference type="EC" id="2.7.13.3"/>
    </reaction>
</comment>
<evidence type="ECO:0000313" key="10">
    <source>
        <dbReference type="Proteomes" id="UP000293300"/>
    </source>
</evidence>
<keyword evidence="3" id="KW-0597">Phosphoprotein</keyword>
<dbReference type="AlphaFoldDB" id="A0A4Q9Z7K8"/>
<keyword evidence="6" id="KW-0472">Membrane</keyword>
<accession>A0A4Q9Z7K8</accession>